<feature type="region of interest" description="Disordered" evidence="1">
    <location>
        <begin position="1"/>
        <end position="86"/>
    </location>
</feature>
<feature type="non-terminal residue" evidence="2">
    <location>
        <position position="292"/>
    </location>
</feature>
<evidence type="ECO:0000313" key="3">
    <source>
        <dbReference type="Proteomes" id="UP000018936"/>
    </source>
</evidence>
<reference evidence="2 3" key="1">
    <citation type="journal article" date="2013" name="Proc. Natl. Acad. Sci. U.S.A.">
        <title>The king cobra genome reveals dynamic gene evolution and adaptation in the snake venom system.</title>
        <authorList>
            <person name="Vonk F.J."/>
            <person name="Casewell N.R."/>
            <person name="Henkel C.V."/>
            <person name="Heimberg A.M."/>
            <person name="Jansen H.J."/>
            <person name="McCleary R.J."/>
            <person name="Kerkkamp H.M."/>
            <person name="Vos R.A."/>
            <person name="Guerreiro I."/>
            <person name="Calvete J.J."/>
            <person name="Wuster W."/>
            <person name="Woods A.E."/>
            <person name="Logan J.M."/>
            <person name="Harrison R.A."/>
            <person name="Castoe T.A."/>
            <person name="de Koning A.P."/>
            <person name="Pollock D.D."/>
            <person name="Yandell M."/>
            <person name="Calderon D."/>
            <person name="Renjifo C."/>
            <person name="Currier R.B."/>
            <person name="Salgado D."/>
            <person name="Pla D."/>
            <person name="Sanz L."/>
            <person name="Hyder A.S."/>
            <person name="Ribeiro J.M."/>
            <person name="Arntzen J.W."/>
            <person name="van den Thillart G.E."/>
            <person name="Boetzer M."/>
            <person name="Pirovano W."/>
            <person name="Dirks R.P."/>
            <person name="Spaink H.P."/>
            <person name="Duboule D."/>
            <person name="McGlinn E."/>
            <person name="Kini R.M."/>
            <person name="Richardson M.K."/>
        </authorList>
    </citation>
    <scope>NUCLEOTIDE SEQUENCE</scope>
    <source>
        <tissue evidence="2">Blood</tissue>
    </source>
</reference>
<protein>
    <submittedName>
        <fullName evidence="2">Transcription termination factor Rho</fullName>
    </submittedName>
</protein>
<sequence>MEVREGGKEGRRKGRREGRTDGRDKINGREGGKGGREGRRDGRDKINGREGGKEGRRDGINGREGGKEGKQQQSGSGEEAALGTSESKKRIQAAFLLNLIKATCELPKKKQLPAQLNQETKTNILFLSKALQNTAGPWQKRGGLHPSKLQGPERQQALRASTSQTHSNISLSSFNLMSPITHLSPKIINRARERTSSAGLSLGFSEIFPPSLNMEGVLLPLTYFQLGAQPFCFGVARGDSQNGFFSRQATWEGDANQETGHLIQHRLPELLHSQERIQESSCLIRVPTPRPR</sequence>
<evidence type="ECO:0000313" key="2">
    <source>
        <dbReference type="EMBL" id="ETE71054.1"/>
    </source>
</evidence>
<dbReference type="AlphaFoldDB" id="V8P925"/>
<dbReference type="EMBL" id="AZIM01000442">
    <property type="protein sequence ID" value="ETE71054.1"/>
    <property type="molecule type" value="Genomic_DNA"/>
</dbReference>
<keyword evidence="3" id="KW-1185">Reference proteome</keyword>
<dbReference type="Proteomes" id="UP000018936">
    <property type="component" value="Unassembled WGS sequence"/>
</dbReference>
<accession>V8P925</accession>
<name>V8P925_OPHHA</name>
<feature type="non-terminal residue" evidence="2">
    <location>
        <position position="1"/>
    </location>
</feature>
<gene>
    <name evidence="2" type="primary">rho</name>
    <name evidence="2" type="ORF">L345_03128</name>
</gene>
<proteinExistence type="predicted"/>
<organism evidence="2 3">
    <name type="scientific">Ophiophagus hannah</name>
    <name type="common">King cobra</name>
    <name type="synonym">Naja hannah</name>
    <dbReference type="NCBI Taxonomy" id="8665"/>
    <lineage>
        <taxon>Eukaryota</taxon>
        <taxon>Metazoa</taxon>
        <taxon>Chordata</taxon>
        <taxon>Craniata</taxon>
        <taxon>Vertebrata</taxon>
        <taxon>Euteleostomi</taxon>
        <taxon>Lepidosauria</taxon>
        <taxon>Squamata</taxon>
        <taxon>Bifurcata</taxon>
        <taxon>Unidentata</taxon>
        <taxon>Episquamata</taxon>
        <taxon>Toxicofera</taxon>
        <taxon>Serpentes</taxon>
        <taxon>Colubroidea</taxon>
        <taxon>Elapidae</taxon>
        <taxon>Elapinae</taxon>
        <taxon>Ophiophagus</taxon>
    </lineage>
</organism>
<evidence type="ECO:0000256" key="1">
    <source>
        <dbReference type="SAM" id="MobiDB-lite"/>
    </source>
</evidence>
<feature type="compositionally biased region" description="Basic and acidic residues" evidence="1">
    <location>
        <begin position="17"/>
        <end position="70"/>
    </location>
</feature>
<comment type="caution">
    <text evidence="2">The sequence shown here is derived from an EMBL/GenBank/DDBJ whole genome shotgun (WGS) entry which is preliminary data.</text>
</comment>